<comment type="caution">
    <text evidence="10">The sequence shown here is derived from an EMBL/GenBank/DDBJ whole genome shotgun (WGS) entry which is preliminary data.</text>
</comment>
<evidence type="ECO:0000256" key="6">
    <source>
        <dbReference type="ARBA" id="ARBA00023136"/>
    </source>
</evidence>
<accession>A0A8S3ZQR1</accession>
<evidence type="ECO:0000256" key="5">
    <source>
        <dbReference type="ARBA" id="ARBA00023054"/>
    </source>
</evidence>
<dbReference type="FunFam" id="1.20.1270.60:FF:000013">
    <property type="entry name" value="Amphiphysin isoform 2"/>
    <property type="match status" value="1"/>
</dbReference>
<keyword evidence="5 7" id="KW-0175">Coiled coil</keyword>
<dbReference type="InterPro" id="IPR003005">
    <property type="entry name" value="Amphiphysin"/>
</dbReference>
<dbReference type="InterPro" id="IPR004148">
    <property type="entry name" value="BAR_dom"/>
</dbReference>
<comment type="subcellular location">
    <subcellularLocation>
        <location evidence="2">Cytoplasm</location>
    </subcellularLocation>
    <subcellularLocation>
        <location evidence="1">Endomembrane system</location>
    </subcellularLocation>
</comment>
<dbReference type="EMBL" id="CAJHNH020004890">
    <property type="protein sequence ID" value="CAG5131827.1"/>
    <property type="molecule type" value="Genomic_DNA"/>
</dbReference>
<dbReference type="AlphaFoldDB" id="A0A8S3ZQR1"/>
<reference evidence="10" key="1">
    <citation type="submission" date="2021-04" db="EMBL/GenBank/DDBJ databases">
        <authorList>
            <consortium name="Molecular Ecology Group"/>
        </authorList>
    </citation>
    <scope>NUCLEOTIDE SEQUENCE</scope>
</reference>
<protein>
    <recommendedName>
        <fullName evidence="9">BAR domain-containing protein</fullName>
    </recommendedName>
</protein>
<dbReference type="PRINTS" id="PR01251">
    <property type="entry name" value="AMPHIPHYSIN"/>
</dbReference>
<keyword evidence="3" id="KW-0728">SH3 domain</keyword>
<evidence type="ECO:0000256" key="2">
    <source>
        <dbReference type="ARBA" id="ARBA00004496"/>
    </source>
</evidence>
<organism evidence="10 11">
    <name type="scientific">Candidula unifasciata</name>
    <dbReference type="NCBI Taxonomy" id="100452"/>
    <lineage>
        <taxon>Eukaryota</taxon>
        <taxon>Metazoa</taxon>
        <taxon>Spiralia</taxon>
        <taxon>Lophotrochozoa</taxon>
        <taxon>Mollusca</taxon>
        <taxon>Gastropoda</taxon>
        <taxon>Heterobranchia</taxon>
        <taxon>Euthyneura</taxon>
        <taxon>Panpulmonata</taxon>
        <taxon>Eupulmonata</taxon>
        <taxon>Stylommatophora</taxon>
        <taxon>Helicina</taxon>
        <taxon>Helicoidea</taxon>
        <taxon>Geomitridae</taxon>
        <taxon>Candidula</taxon>
    </lineage>
</organism>
<evidence type="ECO:0000313" key="11">
    <source>
        <dbReference type="Proteomes" id="UP000678393"/>
    </source>
</evidence>
<dbReference type="GO" id="GO:0005886">
    <property type="term" value="C:plasma membrane"/>
    <property type="evidence" value="ECO:0007669"/>
    <property type="project" value="TreeGrafter"/>
</dbReference>
<gene>
    <name evidence="10" type="ORF">CUNI_LOCUS17385</name>
</gene>
<evidence type="ECO:0000256" key="8">
    <source>
        <dbReference type="SAM" id="MobiDB-lite"/>
    </source>
</evidence>
<evidence type="ECO:0000256" key="7">
    <source>
        <dbReference type="SAM" id="Coils"/>
    </source>
</evidence>
<dbReference type="PANTHER" id="PTHR46514">
    <property type="entry name" value="AMPHIPHYSIN"/>
    <property type="match status" value="1"/>
</dbReference>
<evidence type="ECO:0000256" key="3">
    <source>
        <dbReference type="ARBA" id="ARBA00022443"/>
    </source>
</evidence>
<dbReference type="Pfam" id="PF03114">
    <property type="entry name" value="BAR"/>
    <property type="match status" value="1"/>
</dbReference>
<dbReference type="SMART" id="SM00721">
    <property type="entry name" value="BAR"/>
    <property type="match status" value="1"/>
</dbReference>
<name>A0A8S3ZQR1_9EUPU</name>
<dbReference type="OrthoDB" id="446293at2759"/>
<dbReference type="GO" id="GO:0005737">
    <property type="term" value="C:cytoplasm"/>
    <property type="evidence" value="ECO:0007669"/>
    <property type="project" value="UniProtKB-SubCell"/>
</dbReference>
<evidence type="ECO:0000256" key="4">
    <source>
        <dbReference type="ARBA" id="ARBA00022490"/>
    </source>
</evidence>
<dbReference type="SUPFAM" id="SSF103657">
    <property type="entry name" value="BAR/IMD domain-like"/>
    <property type="match status" value="1"/>
</dbReference>
<dbReference type="Gene3D" id="1.20.1270.60">
    <property type="entry name" value="Arfaptin homology (AH) domain/BAR domain"/>
    <property type="match status" value="1"/>
</dbReference>
<feature type="non-terminal residue" evidence="10">
    <location>
        <position position="254"/>
    </location>
</feature>
<dbReference type="InterPro" id="IPR027267">
    <property type="entry name" value="AH/BAR_dom_sf"/>
</dbReference>
<evidence type="ECO:0000259" key="9">
    <source>
        <dbReference type="PROSITE" id="PS51021"/>
    </source>
</evidence>
<proteinExistence type="predicted"/>
<keyword evidence="11" id="KW-1185">Reference proteome</keyword>
<feature type="domain" description="BAR" evidence="9">
    <location>
        <begin position="1"/>
        <end position="217"/>
    </location>
</feature>
<dbReference type="GO" id="GO:0005543">
    <property type="term" value="F:phospholipid binding"/>
    <property type="evidence" value="ECO:0007669"/>
    <property type="project" value="TreeGrafter"/>
</dbReference>
<keyword evidence="6" id="KW-0472">Membrane</keyword>
<evidence type="ECO:0000256" key="1">
    <source>
        <dbReference type="ARBA" id="ARBA00004308"/>
    </source>
</evidence>
<dbReference type="Proteomes" id="UP000678393">
    <property type="component" value="Unassembled WGS sequence"/>
</dbReference>
<feature type="region of interest" description="Disordered" evidence="8">
    <location>
        <begin position="230"/>
        <end position="254"/>
    </location>
</feature>
<evidence type="ECO:0000313" key="10">
    <source>
        <dbReference type="EMBL" id="CAG5131827.1"/>
    </source>
</evidence>
<feature type="compositionally biased region" description="Polar residues" evidence="8">
    <location>
        <begin position="238"/>
        <end position="254"/>
    </location>
</feature>
<keyword evidence="4" id="KW-0963">Cytoplasm</keyword>
<feature type="non-terminal residue" evidence="10">
    <location>
        <position position="1"/>
    </location>
</feature>
<dbReference type="PANTHER" id="PTHR46514:SF3">
    <property type="entry name" value="AMPHIPHYSIN"/>
    <property type="match status" value="1"/>
</dbReference>
<feature type="coiled-coil region" evidence="7">
    <location>
        <begin position="129"/>
        <end position="163"/>
    </location>
</feature>
<dbReference type="PROSITE" id="PS51021">
    <property type="entry name" value="BAR"/>
    <property type="match status" value="1"/>
</dbReference>
<dbReference type="GO" id="GO:0012505">
    <property type="term" value="C:endomembrane system"/>
    <property type="evidence" value="ECO:0007669"/>
    <property type="project" value="UniProtKB-SubCell"/>
</dbReference>
<sequence length="254" mass="29226">VLQNFGKAEKTTDEPFNEIVLRIEKQHDAAHHLQKELRMYANCLREMSVASKNLTTAIAETYEQEWTRESEVRAHLQTYDLLWNDCLQTLQDSVSVPLNNYITSFPALKAKIAKRGRKMVDYDNSRHNLEVLQAAKKKDEVKIQKAQEEMKEAKKIYDELNNELHTELPDFNNSRVTFYAGLLSSFFSAEHVFHSEVSKLDGSLNEICQELGRDFAQFVYQPKRPLRKSTAKSLVQPVRQSQISSSTSKAVSDL</sequence>